<keyword evidence="4" id="KW-1185">Reference proteome</keyword>
<feature type="domain" description="DUF4209" evidence="1">
    <location>
        <begin position="497"/>
        <end position="587"/>
    </location>
</feature>
<evidence type="ECO:0000259" key="1">
    <source>
        <dbReference type="Pfam" id="PF13910"/>
    </source>
</evidence>
<dbReference type="RefSeq" id="WP_377170201.1">
    <property type="nucleotide sequence ID" value="NZ_JBHSMQ010000008.1"/>
</dbReference>
<feature type="domain" description="DUF7380" evidence="2">
    <location>
        <begin position="7"/>
        <end position="175"/>
    </location>
</feature>
<proteinExistence type="predicted"/>
<accession>A0ABW0KUG7</accession>
<evidence type="ECO:0000259" key="2">
    <source>
        <dbReference type="Pfam" id="PF24098"/>
    </source>
</evidence>
<gene>
    <name evidence="3" type="ORF">ACFQDI_20105</name>
</gene>
<reference evidence="4" key="1">
    <citation type="journal article" date="2019" name="Int. J. Syst. Evol. Microbiol.">
        <title>The Global Catalogue of Microorganisms (GCM) 10K type strain sequencing project: providing services to taxonomists for standard genome sequencing and annotation.</title>
        <authorList>
            <consortium name="The Broad Institute Genomics Platform"/>
            <consortium name="The Broad Institute Genome Sequencing Center for Infectious Disease"/>
            <person name="Wu L."/>
            <person name="Ma J."/>
        </authorList>
    </citation>
    <scope>NUCLEOTIDE SEQUENCE [LARGE SCALE GENOMIC DNA]</scope>
    <source>
        <strain evidence="4">CGMCC 4.1469</strain>
    </source>
</reference>
<comment type="caution">
    <text evidence="3">The sequence shown here is derived from an EMBL/GenBank/DDBJ whole genome shotgun (WGS) entry which is preliminary data.</text>
</comment>
<name>A0ABW0KUG7_9BACT</name>
<dbReference type="Pfam" id="PF24098">
    <property type="entry name" value="DUF7380"/>
    <property type="match status" value="1"/>
</dbReference>
<organism evidence="3 4">
    <name type="scientific">Prosthecobacter fluviatilis</name>
    <dbReference type="NCBI Taxonomy" id="445931"/>
    <lineage>
        <taxon>Bacteria</taxon>
        <taxon>Pseudomonadati</taxon>
        <taxon>Verrucomicrobiota</taxon>
        <taxon>Verrucomicrobiia</taxon>
        <taxon>Verrucomicrobiales</taxon>
        <taxon>Verrucomicrobiaceae</taxon>
        <taxon>Prosthecobacter</taxon>
    </lineage>
</organism>
<dbReference type="InterPro" id="IPR055804">
    <property type="entry name" value="DUF7380"/>
</dbReference>
<sequence>MNAEVFHVTFDEVQKYDWQSILDKIDSNLPGRDTASGVLYQKALALHDAGDKLGERVFSFLAAITSLSPNFESTEIPFSPRYSTSTSRSAALEDFTKDSALVLAKLATVVGNTEIKAHFADVSSVLKFDHVQVQVAAYAYLDTARLRESCEDWFFFISDVERAAQLAFRLGRKQKPFQDVMQYADELIAKFAPTESGLCCSKLLGILKKYAHGDSLANAKVSESIAERFEANISSAFSLSYWKLAADLYRIEGKNIEHQRCAIRAAETHVLDAEAAIKSANPSFMASSSHLSHAVEALRRANAPKERIDEVHRMLLEHQKHVHKEMGSFGPQVEITPIQEQARKHVEGRSFPESILLMISGVDVIDVISHRKSIEKMANENPLLAMIGSSKVERDGRVVGCRPSMFTNDPQQYQSAVWTEMIHQAAMLHLPFRVQSYIDPCRMQIWREHHPRIGDLSFLIENQPFIPHGHEFSFARGFHAGFEGDWHAAAYYLVPQVENSIRYLLDRHNVITSKLDNKLIQEVRILDKLLSLPETTELLGEGHLFELRCILTEEFGSNLRNRLAHGLLADGDCYSPATQLLWWLLLRLCVIPLVKQEFIEPAGNNSSNEDGSD</sequence>
<evidence type="ECO:0000313" key="4">
    <source>
        <dbReference type="Proteomes" id="UP001596052"/>
    </source>
</evidence>
<dbReference type="EMBL" id="JBHSMQ010000008">
    <property type="protein sequence ID" value="MFC5457183.1"/>
    <property type="molecule type" value="Genomic_DNA"/>
</dbReference>
<protein>
    <submittedName>
        <fullName evidence="3">DUF4209 domain-containing protein</fullName>
    </submittedName>
</protein>
<evidence type="ECO:0000313" key="3">
    <source>
        <dbReference type="EMBL" id="MFC5457183.1"/>
    </source>
</evidence>
<dbReference type="Proteomes" id="UP001596052">
    <property type="component" value="Unassembled WGS sequence"/>
</dbReference>
<dbReference type="Pfam" id="PF13910">
    <property type="entry name" value="DUF4209"/>
    <property type="match status" value="1"/>
</dbReference>
<dbReference type="InterPro" id="IPR025209">
    <property type="entry name" value="DUF4209"/>
</dbReference>